<comment type="similarity">
    <text evidence="3 18">Belongs to the complex I subunit 2 family.</text>
</comment>
<evidence type="ECO:0000256" key="10">
    <source>
        <dbReference type="ARBA" id="ARBA00022967"/>
    </source>
</evidence>
<keyword evidence="12 18" id="KW-1133">Transmembrane helix</keyword>
<gene>
    <name evidence="20" type="primary">ND2</name>
</gene>
<dbReference type="GO" id="GO:0006120">
    <property type="term" value="P:mitochondrial electron transport, NADH to ubiquinone"/>
    <property type="evidence" value="ECO:0007669"/>
    <property type="project" value="InterPro"/>
</dbReference>
<dbReference type="InterPro" id="IPR050175">
    <property type="entry name" value="Complex_I_Subunit_2"/>
</dbReference>
<dbReference type="GeneID" id="54098655"/>
<dbReference type="PANTHER" id="PTHR46552">
    <property type="entry name" value="NADH-UBIQUINONE OXIDOREDUCTASE CHAIN 2"/>
    <property type="match status" value="1"/>
</dbReference>
<evidence type="ECO:0000256" key="5">
    <source>
        <dbReference type="ARBA" id="ARBA00021008"/>
    </source>
</evidence>
<keyword evidence="6" id="KW-0813">Transport</keyword>
<dbReference type="PRINTS" id="PR01436">
    <property type="entry name" value="NADHDHGNASE2"/>
</dbReference>
<dbReference type="AlphaFoldDB" id="A0A6G6CG19"/>
<accession>A0A6G6CG19</accession>
<keyword evidence="10 18" id="KW-1278">Translocase</keyword>
<evidence type="ECO:0000256" key="12">
    <source>
        <dbReference type="ARBA" id="ARBA00022989"/>
    </source>
</evidence>
<keyword evidence="7 18" id="KW-0679">Respiratory chain</keyword>
<feature type="transmembrane region" description="Helical" evidence="18">
    <location>
        <begin position="145"/>
        <end position="162"/>
    </location>
</feature>
<evidence type="ECO:0000256" key="17">
    <source>
        <dbReference type="ARBA" id="ARBA00049551"/>
    </source>
</evidence>
<dbReference type="GO" id="GO:0008137">
    <property type="term" value="F:NADH dehydrogenase (ubiquinone) activity"/>
    <property type="evidence" value="ECO:0007669"/>
    <property type="project" value="UniProtKB-EC"/>
</dbReference>
<comment type="catalytic activity">
    <reaction evidence="17 18">
        <text>a ubiquinone + NADH + 5 H(+)(in) = a ubiquinol + NAD(+) + 4 H(+)(out)</text>
        <dbReference type="Rhea" id="RHEA:29091"/>
        <dbReference type="Rhea" id="RHEA-COMP:9565"/>
        <dbReference type="Rhea" id="RHEA-COMP:9566"/>
        <dbReference type="ChEBI" id="CHEBI:15378"/>
        <dbReference type="ChEBI" id="CHEBI:16389"/>
        <dbReference type="ChEBI" id="CHEBI:17976"/>
        <dbReference type="ChEBI" id="CHEBI:57540"/>
        <dbReference type="ChEBI" id="CHEBI:57945"/>
        <dbReference type="EC" id="7.1.1.2"/>
    </reaction>
</comment>
<evidence type="ECO:0000256" key="8">
    <source>
        <dbReference type="ARBA" id="ARBA00022692"/>
    </source>
</evidence>
<evidence type="ECO:0000256" key="2">
    <source>
        <dbReference type="ARBA" id="ARBA00004448"/>
    </source>
</evidence>
<evidence type="ECO:0000256" key="4">
    <source>
        <dbReference type="ARBA" id="ARBA00012944"/>
    </source>
</evidence>
<keyword evidence="14 18" id="KW-0830">Ubiquinone</keyword>
<dbReference type="CTD" id="4536"/>
<geneLocation type="mitochondrion" evidence="20"/>
<comment type="function">
    <text evidence="18">Core subunit of the mitochondrial membrane respiratory chain NADH dehydrogenase (Complex I) which catalyzes electron transfer from NADH through the respiratory chain, using ubiquinone as an electron acceptor. Essential for the catalytic activity and assembly of complex I.</text>
</comment>
<feature type="transmembrane region" description="Helical" evidence="18">
    <location>
        <begin position="238"/>
        <end position="258"/>
    </location>
</feature>
<evidence type="ECO:0000313" key="20">
    <source>
        <dbReference type="EMBL" id="QID91177.1"/>
    </source>
</evidence>
<protein>
    <recommendedName>
        <fullName evidence="5 18">NADH-ubiquinone oxidoreductase chain 2</fullName>
        <ecNumber evidence="4 18">7.1.1.2</ecNumber>
    </recommendedName>
</protein>
<keyword evidence="13 18" id="KW-0520">NAD</keyword>
<organism evidence="20">
    <name type="scientific">Streptocephalus cafer</name>
    <dbReference type="NCBI Taxonomy" id="270797"/>
    <lineage>
        <taxon>Eukaryota</taxon>
        <taxon>Metazoa</taxon>
        <taxon>Ecdysozoa</taxon>
        <taxon>Arthropoda</taxon>
        <taxon>Crustacea</taxon>
        <taxon>Branchiopoda</taxon>
        <taxon>Anostraca</taxon>
        <taxon>Streptocephalidae</taxon>
        <taxon>Streptocephalus</taxon>
    </lineage>
</organism>
<evidence type="ECO:0000256" key="15">
    <source>
        <dbReference type="ARBA" id="ARBA00023128"/>
    </source>
</evidence>
<sequence>MMKWLCLFLSYVIMLSSESWLGLWLGLELNSLSFIPILINHSKEVSLKYFLVQSFGSVLFLLGVFNPGLYIFSSLGLLLKAGVAPMHFWVLSVTKSMNWPTLMILLTTQKLGPLLGLVMSEFFSLTVIILSALLGSLGGFIQSNMRLIISFSSIAHLSWLLINLSSTVLFFSYFSIYCLISITLGMLFNKMKVFNISQMNFSQDLPLKISMSLSLLSLGGLPPLLGFFIKWMTIELSLLPLILCVVLIFSTCLSLFFYLKIVMMPLLSPFNYSIKWEGWAMFSLLLNCVLPLMII</sequence>
<name>A0A6G6CG19_9CRUS</name>
<feature type="transmembrane region" description="Helical" evidence="18">
    <location>
        <begin position="278"/>
        <end position="294"/>
    </location>
</feature>
<evidence type="ECO:0000256" key="16">
    <source>
        <dbReference type="ARBA" id="ARBA00023136"/>
    </source>
</evidence>
<dbReference type="Pfam" id="PF00361">
    <property type="entry name" value="Proton_antipo_M"/>
    <property type="match status" value="2"/>
</dbReference>
<proteinExistence type="inferred from homology"/>
<comment type="function">
    <text evidence="1">Core subunit of the mitochondrial membrane respiratory chain NADH dehydrogenase (Complex I) that is believed to belong to the minimal assembly required for catalysis. Complex I functions in the transfer of electrons from NADH to the respiratory chain. The immediate electron acceptor for the enzyme is believed to be ubiquinone.</text>
</comment>
<feature type="domain" description="NADH:quinone oxidoreductase/Mrp antiporter transmembrane" evidence="19">
    <location>
        <begin position="17"/>
        <end position="68"/>
    </location>
</feature>
<keyword evidence="15 18" id="KW-0496">Mitochondrion</keyword>
<comment type="subcellular location">
    <subcellularLocation>
        <location evidence="2 18">Mitochondrion inner membrane</location>
        <topology evidence="2 18">Multi-pass membrane protein</topology>
    </subcellularLocation>
</comment>
<evidence type="ECO:0000256" key="18">
    <source>
        <dbReference type="RuleBase" id="RU003403"/>
    </source>
</evidence>
<keyword evidence="11 18" id="KW-0249">Electron transport</keyword>
<dbReference type="EC" id="7.1.1.2" evidence="4 18"/>
<feature type="transmembrane region" description="Helical" evidence="18">
    <location>
        <begin position="111"/>
        <end position="133"/>
    </location>
</feature>
<evidence type="ECO:0000256" key="9">
    <source>
        <dbReference type="ARBA" id="ARBA00022792"/>
    </source>
</evidence>
<dbReference type="PANTHER" id="PTHR46552:SF1">
    <property type="entry name" value="NADH-UBIQUINONE OXIDOREDUCTASE CHAIN 2"/>
    <property type="match status" value="1"/>
</dbReference>
<dbReference type="InterPro" id="IPR003917">
    <property type="entry name" value="NADH_UbQ_OxRdtase_chain2"/>
</dbReference>
<evidence type="ECO:0000256" key="14">
    <source>
        <dbReference type="ARBA" id="ARBA00023075"/>
    </source>
</evidence>
<evidence type="ECO:0000256" key="3">
    <source>
        <dbReference type="ARBA" id="ARBA00007012"/>
    </source>
</evidence>
<feature type="transmembrane region" description="Helical" evidence="18">
    <location>
        <begin position="168"/>
        <end position="188"/>
    </location>
</feature>
<dbReference type="GO" id="GO:0005743">
    <property type="term" value="C:mitochondrial inner membrane"/>
    <property type="evidence" value="ECO:0007669"/>
    <property type="project" value="UniProtKB-SubCell"/>
</dbReference>
<evidence type="ECO:0000256" key="7">
    <source>
        <dbReference type="ARBA" id="ARBA00022660"/>
    </source>
</evidence>
<keyword evidence="16 18" id="KW-0472">Membrane</keyword>
<dbReference type="InterPro" id="IPR001750">
    <property type="entry name" value="ND/Mrp_TM"/>
</dbReference>
<keyword evidence="8 18" id="KW-0812">Transmembrane</keyword>
<evidence type="ECO:0000256" key="6">
    <source>
        <dbReference type="ARBA" id="ARBA00022448"/>
    </source>
</evidence>
<evidence type="ECO:0000259" key="19">
    <source>
        <dbReference type="Pfam" id="PF00361"/>
    </source>
</evidence>
<dbReference type="EMBL" id="MN720104">
    <property type="protein sequence ID" value="QID91177.1"/>
    <property type="molecule type" value="Genomic_DNA"/>
</dbReference>
<evidence type="ECO:0000256" key="1">
    <source>
        <dbReference type="ARBA" id="ARBA00003257"/>
    </source>
</evidence>
<keyword evidence="9 18" id="KW-0999">Mitochondrion inner membrane</keyword>
<evidence type="ECO:0000256" key="13">
    <source>
        <dbReference type="ARBA" id="ARBA00023027"/>
    </source>
</evidence>
<feature type="domain" description="NADH:quinone oxidoreductase/Mrp antiporter transmembrane" evidence="19">
    <location>
        <begin position="70"/>
        <end position="253"/>
    </location>
</feature>
<dbReference type="RefSeq" id="YP_009742815.1">
    <property type="nucleotide sequence ID" value="NC_046688.1"/>
</dbReference>
<evidence type="ECO:0000256" key="11">
    <source>
        <dbReference type="ARBA" id="ARBA00022982"/>
    </source>
</evidence>
<feature type="transmembrane region" description="Helical" evidence="18">
    <location>
        <begin position="209"/>
        <end position="232"/>
    </location>
</feature>
<reference evidence="20" key="1">
    <citation type="journal article" date="2020" name="Mitochondrial DNA Part B Resour">
        <title>The complete mitogenome of the fairy shrimp Streptocephalus cafer (Loven, 1847) (Crustacea: Branchiopoda: Anostraca) from an ephemeral pond in Botswana, southern Africa.</title>
        <authorList>
            <person name="Tladi M."/>
            <person name="Dalu T."/>
            <person name="Rogers D.C."/>
            <person name="Nyamukondiwa C."/>
            <person name="Parbhu S.P."/>
            <person name="Teske P.R."/>
            <person name="Emami-Khoyi A."/>
            <person name="Wasserman R.J."/>
        </authorList>
    </citation>
    <scope>NUCLEOTIDE SEQUENCE</scope>
</reference>